<evidence type="ECO:0000256" key="1">
    <source>
        <dbReference type="SAM" id="SignalP"/>
    </source>
</evidence>
<dbReference type="STRING" id="2060905.A0A2B7X253"/>
<organism evidence="2 3">
    <name type="scientific">Blastomyces parvus</name>
    <dbReference type="NCBI Taxonomy" id="2060905"/>
    <lineage>
        <taxon>Eukaryota</taxon>
        <taxon>Fungi</taxon>
        <taxon>Dikarya</taxon>
        <taxon>Ascomycota</taxon>
        <taxon>Pezizomycotina</taxon>
        <taxon>Eurotiomycetes</taxon>
        <taxon>Eurotiomycetidae</taxon>
        <taxon>Onygenales</taxon>
        <taxon>Ajellomycetaceae</taxon>
        <taxon>Blastomyces</taxon>
    </lineage>
</organism>
<dbReference type="OrthoDB" id="5144514at2759"/>
<evidence type="ECO:0000313" key="3">
    <source>
        <dbReference type="Proteomes" id="UP000224080"/>
    </source>
</evidence>
<dbReference type="InterPro" id="IPR037176">
    <property type="entry name" value="Osmotin/thaumatin-like_sf"/>
</dbReference>
<sequence>MHTQTFVAAVAAFATLVPSVLAGNAIVRNNCPFPVYLQSVGNTGNVPEHTIQSGGVFQEQYRENPNGGGISLKISNKPSGAQITQFEYTLAGPKVFYDVSNINGYPFVDYGLSLASTTHAGCPAINCPPGVKLCHDAYNKPDDNHATKACASASDLTMTLCISGKSRRHQRDFAN</sequence>
<keyword evidence="3" id="KW-1185">Reference proteome</keyword>
<feature type="chain" id="PRO_5012428367" description="Antigenic thaumatin-like protein" evidence="1">
    <location>
        <begin position="23"/>
        <end position="175"/>
    </location>
</feature>
<dbReference type="Pfam" id="PF04681">
    <property type="entry name" value="Bys1"/>
    <property type="match status" value="1"/>
</dbReference>
<dbReference type="EMBL" id="PDNC01000054">
    <property type="protein sequence ID" value="PGH02920.1"/>
    <property type="molecule type" value="Genomic_DNA"/>
</dbReference>
<keyword evidence="1" id="KW-0732">Signal</keyword>
<reference evidence="2 3" key="1">
    <citation type="submission" date="2017-10" db="EMBL/GenBank/DDBJ databases">
        <title>Comparative genomics in systemic dimorphic fungi from Ajellomycetaceae.</title>
        <authorList>
            <person name="Munoz J.F."/>
            <person name="Mcewen J.G."/>
            <person name="Clay O.K."/>
            <person name="Cuomo C.A."/>
        </authorList>
    </citation>
    <scope>NUCLEOTIDE SEQUENCE [LARGE SCALE GENOMIC DNA]</scope>
    <source>
        <strain evidence="2 3">UAMH130</strain>
    </source>
</reference>
<dbReference type="Gene3D" id="2.60.110.10">
    <property type="entry name" value="Thaumatin"/>
    <property type="match status" value="1"/>
</dbReference>
<evidence type="ECO:0008006" key="4">
    <source>
        <dbReference type="Google" id="ProtNLM"/>
    </source>
</evidence>
<evidence type="ECO:0000313" key="2">
    <source>
        <dbReference type="EMBL" id="PGH02920.1"/>
    </source>
</evidence>
<dbReference type="SUPFAM" id="SSF49870">
    <property type="entry name" value="Osmotin, thaumatin-like protein"/>
    <property type="match status" value="1"/>
</dbReference>
<proteinExistence type="predicted"/>
<accession>A0A2B7X253</accession>
<protein>
    <recommendedName>
        <fullName evidence="4">Antigenic thaumatin-like protein</fullName>
    </recommendedName>
</protein>
<dbReference type="PANTHER" id="PTHR36195:SF4">
    <property type="entry name" value="DOMAIN PROTEIN, PUTATIVE (AFU_ORTHOLOGUE AFUA_5G01990)-RELATED"/>
    <property type="match status" value="1"/>
</dbReference>
<dbReference type="InterPro" id="IPR006771">
    <property type="entry name" value="CetA-like"/>
</dbReference>
<comment type="caution">
    <text evidence="2">The sequence shown here is derived from an EMBL/GenBank/DDBJ whole genome shotgun (WGS) entry which is preliminary data.</text>
</comment>
<feature type="signal peptide" evidence="1">
    <location>
        <begin position="1"/>
        <end position="22"/>
    </location>
</feature>
<gene>
    <name evidence="2" type="ORF">GX51_04376</name>
</gene>
<name>A0A2B7X253_9EURO</name>
<dbReference type="PANTHER" id="PTHR36195">
    <property type="entry name" value="DOMAIN PROTEIN, PUTATIVE (AFU_ORTHOLOGUE AFUA_5G01990)-RELATED-RELATED"/>
    <property type="match status" value="1"/>
</dbReference>
<dbReference type="Proteomes" id="UP000224080">
    <property type="component" value="Unassembled WGS sequence"/>
</dbReference>
<dbReference type="AlphaFoldDB" id="A0A2B7X253"/>